<feature type="region of interest" description="Disordered" evidence="1">
    <location>
        <begin position="71"/>
        <end position="188"/>
    </location>
</feature>
<protein>
    <recommendedName>
        <fullName evidence="5">Integral membrane protein</fullName>
    </recommendedName>
</protein>
<gene>
    <name evidence="3" type="ORF">NX801_09890</name>
</gene>
<keyword evidence="4" id="KW-1185">Reference proteome</keyword>
<feature type="compositionally biased region" description="Low complexity" evidence="1">
    <location>
        <begin position="98"/>
        <end position="112"/>
    </location>
</feature>
<accession>A0ABT2CF73</accession>
<dbReference type="RefSeq" id="WP_258786923.1">
    <property type="nucleotide sequence ID" value="NZ_JANUGQ010000006.1"/>
</dbReference>
<evidence type="ECO:0000313" key="3">
    <source>
        <dbReference type="EMBL" id="MCS0635970.1"/>
    </source>
</evidence>
<evidence type="ECO:0008006" key="5">
    <source>
        <dbReference type="Google" id="ProtNLM"/>
    </source>
</evidence>
<keyword evidence="2" id="KW-0812">Transmembrane</keyword>
<reference evidence="3" key="1">
    <citation type="submission" date="2022-08" db="EMBL/GenBank/DDBJ databases">
        <authorList>
            <person name="Somphong A."/>
            <person name="Phongsopitanun W."/>
        </authorList>
    </citation>
    <scope>NUCLEOTIDE SEQUENCE</scope>
    <source>
        <strain evidence="3">LP05-1</strain>
    </source>
</reference>
<feature type="transmembrane region" description="Helical" evidence="2">
    <location>
        <begin position="384"/>
        <end position="406"/>
    </location>
</feature>
<sequence length="411" mass="42328">MGIESDQLVFDYLSRVGDLAHRQQLSSHDRIRLVTSLRGEIDRRRAQDSASGTEGVRSILAALGTPDEVVARVAEGSPPPARFGSTPAPPPSAPPAGAPDGSAVPSASAHTAPPAPPAGRTRRLVPRPGRAPGEQRQRQRERRAGKWFGAGTGKTPAEPAGASADGEPGFSAGPAPQGPHLIGLDEMGPAGRAPRWWSMADGPFGDGAGGFGGVGELAPGFQGGFEIPEMLKPPPGPKDEAGKEGDEDDGDDGPPPPGRFGVLSDLAQVRRIRRERAALAGAEAAGEVPVVPEAPAPRASWGNPLLLIAAGLLVAGAVTGFWPVLVVGWLLAYASRRLSRTEAKLAVFGVPGTVAVGAGVWFWGRAGGRWGEPLPPGQGALSEALGGAFPVVVRIAAVASALYLVWRARRL</sequence>
<comment type="caution">
    <text evidence="3">The sequence shown here is derived from an EMBL/GenBank/DDBJ whole genome shotgun (WGS) entry which is preliminary data.</text>
</comment>
<feature type="transmembrane region" description="Helical" evidence="2">
    <location>
        <begin position="345"/>
        <end position="364"/>
    </location>
</feature>
<organism evidence="3 4">
    <name type="scientific">Streptomyces pyxinae</name>
    <dbReference type="NCBI Taxonomy" id="2970734"/>
    <lineage>
        <taxon>Bacteria</taxon>
        <taxon>Bacillati</taxon>
        <taxon>Actinomycetota</taxon>
        <taxon>Actinomycetes</taxon>
        <taxon>Kitasatosporales</taxon>
        <taxon>Streptomycetaceae</taxon>
        <taxon>Streptomyces</taxon>
    </lineage>
</organism>
<proteinExistence type="predicted"/>
<dbReference type="EMBL" id="JANUGQ010000006">
    <property type="protein sequence ID" value="MCS0635970.1"/>
    <property type="molecule type" value="Genomic_DNA"/>
</dbReference>
<feature type="compositionally biased region" description="Pro residues" evidence="1">
    <location>
        <begin position="77"/>
        <end position="97"/>
    </location>
</feature>
<evidence type="ECO:0000313" key="4">
    <source>
        <dbReference type="Proteomes" id="UP001431313"/>
    </source>
</evidence>
<name>A0ABT2CF73_9ACTN</name>
<keyword evidence="2" id="KW-0472">Membrane</keyword>
<feature type="region of interest" description="Disordered" evidence="1">
    <location>
        <begin position="223"/>
        <end position="262"/>
    </location>
</feature>
<feature type="compositionally biased region" description="Basic and acidic residues" evidence="1">
    <location>
        <begin position="133"/>
        <end position="144"/>
    </location>
</feature>
<keyword evidence="2" id="KW-1133">Transmembrane helix</keyword>
<feature type="transmembrane region" description="Helical" evidence="2">
    <location>
        <begin position="305"/>
        <end position="333"/>
    </location>
</feature>
<evidence type="ECO:0000256" key="1">
    <source>
        <dbReference type="SAM" id="MobiDB-lite"/>
    </source>
</evidence>
<evidence type="ECO:0000256" key="2">
    <source>
        <dbReference type="SAM" id="Phobius"/>
    </source>
</evidence>
<dbReference type="Proteomes" id="UP001431313">
    <property type="component" value="Unassembled WGS sequence"/>
</dbReference>